<organism evidence="1 2">
    <name type="scientific">Hymenolepis diminuta</name>
    <name type="common">Rat tapeworm</name>
    <dbReference type="NCBI Taxonomy" id="6216"/>
    <lineage>
        <taxon>Eukaryota</taxon>
        <taxon>Metazoa</taxon>
        <taxon>Spiralia</taxon>
        <taxon>Lophotrochozoa</taxon>
        <taxon>Platyhelminthes</taxon>
        <taxon>Cestoda</taxon>
        <taxon>Eucestoda</taxon>
        <taxon>Cyclophyllidea</taxon>
        <taxon>Hymenolepididae</taxon>
        <taxon>Hymenolepis</taxon>
    </lineage>
</organism>
<protein>
    <submittedName>
        <fullName evidence="1">Uncharacterized protein</fullName>
    </submittedName>
</protein>
<proteinExistence type="predicted"/>
<keyword evidence="2" id="KW-1185">Reference proteome</keyword>
<evidence type="ECO:0000313" key="2">
    <source>
        <dbReference type="Proteomes" id="UP000321570"/>
    </source>
</evidence>
<accession>A0A564ZC20</accession>
<evidence type="ECO:0000313" key="1">
    <source>
        <dbReference type="EMBL" id="VUZ57027.1"/>
    </source>
</evidence>
<dbReference type="EMBL" id="CABIJS010000708">
    <property type="protein sequence ID" value="VUZ57027.1"/>
    <property type="molecule type" value="Genomic_DNA"/>
</dbReference>
<sequence>MELVFQKQPRKLHSNKLHERGWPNIAEDKITFPIVTQTGYALAFINYERGGDTPPVEASTESTLHEGIDNEAISGSQPQIPTPLKATICEPIHYLPQTAPPSLELKSILMESFKQAPILQNVCTPQKR</sequence>
<dbReference type="AlphaFoldDB" id="A0A564ZC20"/>
<reference evidence="1 2" key="1">
    <citation type="submission" date="2019-07" db="EMBL/GenBank/DDBJ databases">
        <authorList>
            <person name="Jastrzebski P J."/>
            <person name="Paukszto L."/>
            <person name="Jastrzebski P J."/>
        </authorList>
    </citation>
    <scope>NUCLEOTIDE SEQUENCE [LARGE SCALE GENOMIC DNA]</scope>
    <source>
        <strain evidence="1 2">WMS-il1</strain>
    </source>
</reference>
<dbReference type="Proteomes" id="UP000321570">
    <property type="component" value="Unassembled WGS sequence"/>
</dbReference>
<gene>
    <name evidence="1" type="ORF">WMSIL1_LOCUS14515</name>
</gene>
<name>A0A564ZC20_HYMDI</name>